<dbReference type="GO" id="GO:0005737">
    <property type="term" value="C:cytoplasm"/>
    <property type="evidence" value="ECO:0007669"/>
    <property type="project" value="UniProtKB-SubCell"/>
</dbReference>
<evidence type="ECO:0000256" key="2">
    <source>
        <dbReference type="ARBA" id="ARBA00022490"/>
    </source>
</evidence>
<keyword evidence="2" id="KW-0963">Cytoplasm</keyword>
<dbReference type="PROSITE" id="PS50102">
    <property type="entry name" value="RRM"/>
    <property type="match status" value="2"/>
</dbReference>
<feature type="region of interest" description="Disordered" evidence="6">
    <location>
        <begin position="361"/>
        <end position="380"/>
    </location>
</feature>
<dbReference type="EnsemblMetazoa" id="CLYHEMT005871.2">
    <property type="protein sequence ID" value="CLYHEMP005871.2"/>
    <property type="gene ID" value="CLYHEMG005871"/>
</dbReference>
<keyword evidence="3" id="KW-0677">Repeat</keyword>
<dbReference type="Proteomes" id="UP000594262">
    <property type="component" value="Unplaced"/>
</dbReference>
<dbReference type="GO" id="GO:0006417">
    <property type="term" value="P:regulation of translation"/>
    <property type="evidence" value="ECO:0007669"/>
    <property type="project" value="TreeGrafter"/>
</dbReference>
<dbReference type="Gene3D" id="3.30.70.330">
    <property type="match status" value="2"/>
</dbReference>
<accession>A0A7M5V929</accession>
<evidence type="ECO:0000256" key="1">
    <source>
        <dbReference type="ARBA" id="ARBA00004496"/>
    </source>
</evidence>
<keyword evidence="4 5" id="KW-0694">RNA-binding</keyword>
<dbReference type="GO" id="GO:0003729">
    <property type="term" value="F:mRNA binding"/>
    <property type="evidence" value="ECO:0007669"/>
    <property type="project" value="TreeGrafter"/>
</dbReference>
<dbReference type="SUPFAM" id="SSF54928">
    <property type="entry name" value="RNA-binding domain, RBD"/>
    <property type="match status" value="2"/>
</dbReference>
<sequence length="380" mass="41714">MEETRQSISNPMEANEGKMFIGGLHSQTSSDSLRAYFEKYGEVKEAVVMRDTVTKRSRGFGFIVFNDLTAVDKVLEFTDCHIIDGKKVDPKRAVPKKATPGANQPFRKVFVGGLPGDVTAAELQEYFEAFGKVTECLLMQDRQTKRLRGFGFVTFENEAASKAVCDAGFHKLKGKNVECKRAQPKEVMLLQGKGRDLLVGVNLAPFQLNRSSIYPNGIPTSPIAYGVPDYASSPQLYQQLVNWMSMGRGKAFTAQNYVTAGPPQGFGNMPDHRRHASSQQTQGAATTQHQQAQYFNSDYNNTATTASAVTTETPSPQNQDYHHISSGLTQTTTRPNAADMSFLSSRTTFGNDQAQIYHGAQAASQPAFGHASLPPITLRH</sequence>
<feature type="domain" description="RRM" evidence="7">
    <location>
        <begin position="107"/>
        <end position="204"/>
    </location>
</feature>
<organism evidence="8 9">
    <name type="scientific">Clytia hemisphaerica</name>
    <dbReference type="NCBI Taxonomy" id="252671"/>
    <lineage>
        <taxon>Eukaryota</taxon>
        <taxon>Metazoa</taxon>
        <taxon>Cnidaria</taxon>
        <taxon>Hydrozoa</taxon>
        <taxon>Hydroidolina</taxon>
        <taxon>Leptothecata</taxon>
        <taxon>Obeliida</taxon>
        <taxon>Clytiidae</taxon>
        <taxon>Clytia</taxon>
    </lineage>
</organism>
<dbReference type="Pfam" id="PF00076">
    <property type="entry name" value="RRM_1"/>
    <property type="match status" value="2"/>
</dbReference>
<evidence type="ECO:0000256" key="6">
    <source>
        <dbReference type="SAM" id="MobiDB-lite"/>
    </source>
</evidence>
<dbReference type="SMART" id="SM00360">
    <property type="entry name" value="RRM"/>
    <property type="match status" value="2"/>
</dbReference>
<evidence type="ECO:0000256" key="4">
    <source>
        <dbReference type="ARBA" id="ARBA00022884"/>
    </source>
</evidence>
<evidence type="ECO:0000256" key="5">
    <source>
        <dbReference type="PROSITE-ProRule" id="PRU00176"/>
    </source>
</evidence>
<dbReference type="InterPro" id="IPR035979">
    <property type="entry name" value="RBD_domain_sf"/>
</dbReference>
<dbReference type="AlphaFoldDB" id="A0A7M5V929"/>
<dbReference type="OrthoDB" id="1875751at2759"/>
<dbReference type="PANTHER" id="PTHR48032">
    <property type="entry name" value="RNA-BINDING PROTEIN MUSASHI HOMOLOG RBP6"/>
    <property type="match status" value="1"/>
</dbReference>
<dbReference type="InterPro" id="IPR000504">
    <property type="entry name" value="RRM_dom"/>
</dbReference>
<evidence type="ECO:0000313" key="9">
    <source>
        <dbReference type="Proteomes" id="UP000594262"/>
    </source>
</evidence>
<protein>
    <recommendedName>
        <fullName evidence="7">RRM domain-containing protein</fullName>
    </recommendedName>
</protein>
<dbReference type="InterPro" id="IPR012677">
    <property type="entry name" value="Nucleotide-bd_a/b_plait_sf"/>
</dbReference>
<comment type="subcellular location">
    <subcellularLocation>
        <location evidence="1">Cytoplasm</location>
    </subcellularLocation>
</comment>
<evidence type="ECO:0000259" key="7">
    <source>
        <dbReference type="PROSITE" id="PS50102"/>
    </source>
</evidence>
<evidence type="ECO:0000256" key="3">
    <source>
        <dbReference type="ARBA" id="ARBA00022737"/>
    </source>
</evidence>
<keyword evidence="9" id="KW-1185">Reference proteome</keyword>
<dbReference type="FunFam" id="3.30.70.330:FF:000025">
    <property type="entry name" value="RNA-binding protein Musashi homolog 2 isoform X1"/>
    <property type="match status" value="1"/>
</dbReference>
<evidence type="ECO:0000313" key="8">
    <source>
        <dbReference type="EnsemblMetazoa" id="CLYHEMP005871.2"/>
    </source>
</evidence>
<name>A0A7M5V929_9CNID</name>
<dbReference type="PANTHER" id="PTHR48032:SF18">
    <property type="entry name" value="RRM DOMAIN-CONTAINING PROTEIN"/>
    <property type="match status" value="1"/>
</dbReference>
<feature type="compositionally biased region" description="Low complexity" evidence="6">
    <location>
        <begin position="279"/>
        <end position="289"/>
    </location>
</feature>
<proteinExistence type="predicted"/>
<feature type="domain" description="RRM" evidence="7">
    <location>
        <begin position="17"/>
        <end position="100"/>
    </location>
</feature>
<reference evidence="8" key="1">
    <citation type="submission" date="2021-01" db="UniProtKB">
        <authorList>
            <consortium name="EnsemblMetazoa"/>
        </authorList>
    </citation>
    <scope>IDENTIFICATION</scope>
</reference>
<feature type="region of interest" description="Disordered" evidence="6">
    <location>
        <begin position="262"/>
        <end position="289"/>
    </location>
</feature>